<accession>A0A977PX71</accession>
<dbReference type="EMBL" id="CP073041">
    <property type="protein sequence ID" value="UXE62484.1"/>
    <property type="molecule type" value="Genomic_DNA"/>
</dbReference>
<protein>
    <submittedName>
        <fullName evidence="1">Uncharacterized protein</fullName>
    </submittedName>
</protein>
<proteinExistence type="predicted"/>
<dbReference type="Proteomes" id="UP001065613">
    <property type="component" value="Chromosome"/>
</dbReference>
<reference evidence="1" key="1">
    <citation type="submission" date="2021-04" db="EMBL/GenBank/DDBJ databases">
        <title>Genome sequence of Woronichinia naegeliana from Washington state freshwater lake bloom.</title>
        <authorList>
            <person name="Dreher T.W."/>
        </authorList>
    </citation>
    <scope>NUCLEOTIDE SEQUENCE</scope>
    <source>
        <strain evidence="1">WA131</strain>
    </source>
</reference>
<dbReference type="KEGG" id="wna:KA717_06875"/>
<organism evidence="1">
    <name type="scientific">Woronichinia naegeliana WA131</name>
    <dbReference type="NCBI Taxonomy" id="2824559"/>
    <lineage>
        <taxon>Bacteria</taxon>
        <taxon>Bacillati</taxon>
        <taxon>Cyanobacteriota</taxon>
        <taxon>Cyanophyceae</taxon>
        <taxon>Synechococcales</taxon>
        <taxon>Coelosphaeriaceae</taxon>
        <taxon>Woronichinia</taxon>
    </lineage>
</organism>
<gene>
    <name evidence="1" type="ORF">KA717_06875</name>
</gene>
<sequence length="75" mass="8703">MLSLSPNRTNTIVKTETWTDSTTVPPYILILSGDTEGNFIIYDPKENNKIVFASSDYEEARLWLLEDEYERVRDS</sequence>
<dbReference type="AlphaFoldDB" id="A0A977PX71"/>
<evidence type="ECO:0000313" key="1">
    <source>
        <dbReference type="EMBL" id="UXE62484.1"/>
    </source>
</evidence>
<name>A0A977PX71_9CYAN</name>